<evidence type="ECO:0000313" key="4">
    <source>
        <dbReference type="Proteomes" id="UP000012429"/>
    </source>
</evidence>
<dbReference type="InterPro" id="IPR006442">
    <property type="entry name" value="Antitoxin_Phd/YefM"/>
</dbReference>
<dbReference type="SUPFAM" id="SSF143120">
    <property type="entry name" value="YefM-like"/>
    <property type="match status" value="1"/>
</dbReference>
<dbReference type="Proteomes" id="UP000012429">
    <property type="component" value="Unassembled WGS sequence"/>
</dbReference>
<evidence type="ECO:0000313" key="3">
    <source>
        <dbReference type="EMBL" id="ENN84104.1"/>
    </source>
</evidence>
<dbReference type="EMBL" id="AQHN01000089">
    <property type="protein sequence ID" value="ENN84104.1"/>
    <property type="molecule type" value="Genomic_DNA"/>
</dbReference>
<gene>
    <name evidence="3" type="ORF">RHSP_78697</name>
</gene>
<dbReference type="NCBIfam" id="TIGR01552">
    <property type="entry name" value="phd_fam"/>
    <property type="match status" value="1"/>
</dbReference>
<comment type="similarity">
    <text evidence="1 2">Belongs to the phD/YefM antitoxin family.</text>
</comment>
<name>N6TUJ3_9HYPH</name>
<evidence type="ECO:0000256" key="2">
    <source>
        <dbReference type="RuleBase" id="RU362080"/>
    </source>
</evidence>
<dbReference type="PATRIC" id="fig|363754.4.peg.5922"/>
<dbReference type="Gene3D" id="3.40.1620.10">
    <property type="entry name" value="YefM-like domain"/>
    <property type="match status" value="1"/>
</dbReference>
<dbReference type="STRING" id="363754.RHSP_78697"/>
<dbReference type="AlphaFoldDB" id="N6TUJ3"/>
<comment type="function">
    <text evidence="2">Antitoxin component of a type II toxin-antitoxin (TA) system.</text>
</comment>
<organism evidence="3 4">
    <name type="scientific">Rhizobium freirei PRF 81</name>
    <dbReference type="NCBI Taxonomy" id="363754"/>
    <lineage>
        <taxon>Bacteria</taxon>
        <taxon>Pseudomonadati</taxon>
        <taxon>Pseudomonadota</taxon>
        <taxon>Alphaproteobacteria</taxon>
        <taxon>Hyphomicrobiales</taxon>
        <taxon>Rhizobiaceae</taxon>
        <taxon>Rhizobium/Agrobacterium group</taxon>
        <taxon>Rhizobium</taxon>
    </lineage>
</organism>
<dbReference type="OrthoDB" id="9800503at2"/>
<evidence type="ECO:0000256" key="1">
    <source>
        <dbReference type="ARBA" id="ARBA00009981"/>
    </source>
</evidence>
<proteinExistence type="inferred from homology"/>
<dbReference type="PANTHER" id="PTHR35377">
    <property type="entry name" value="ANTITOXIN VAPB49-RELATED-RELATED"/>
    <property type="match status" value="1"/>
</dbReference>
<comment type="caution">
    <text evidence="3">The sequence shown here is derived from an EMBL/GenBank/DDBJ whole genome shotgun (WGS) entry which is preliminary data.</text>
</comment>
<sequence length="90" mass="10279">METINIHEAKTHLSRLIEKAAKGEAFIIAKAGKPMVKVVPLEETEAPKKRRIGFMKGEIVVPEDFDAMMAEEIEKLFHDNVNDFKDIKDR</sequence>
<reference evidence="3 4" key="1">
    <citation type="journal article" date="2012" name="BMC Genomics">
        <title>Genomic basis of broad host range and environmental adaptability of Rhizobium tropici CIAT 899 and Rhizobium sp. PRF 81 which are used in inoculants for common bean (Phaseolus vulgaris L.).</title>
        <authorList>
            <person name="Ormeno-Orrillo E."/>
            <person name="Menna P."/>
            <person name="Almeida L.G."/>
            <person name="Ollero F.J."/>
            <person name="Nicolas M.F."/>
            <person name="Pains Rodrigues E."/>
            <person name="Shigueyoshi Nakatani A."/>
            <person name="Silva Batista J.S."/>
            <person name="Oliveira Chueire L.M."/>
            <person name="Souza R.C."/>
            <person name="Ribeiro Vasconcelos A.T."/>
            <person name="Megias M."/>
            <person name="Hungria M."/>
            <person name="Martinez-Romero E."/>
        </authorList>
    </citation>
    <scope>NUCLEOTIDE SEQUENCE [LARGE SCALE GENOMIC DNA]</scope>
    <source>
        <strain evidence="3 4">PRF 81</strain>
    </source>
</reference>
<dbReference type="RefSeq" id="WP_004126824.1">
    <property type="nucleotide sequence ID" value="NZ_AQHN01000089.1"/>
</dbReference>
<accession>N6TUJ3</accession>
<dbReference type="PANTHER" id="PTHR35377:SF4">
    <property type="entry name" value="PREVENT-HOST-DEATH FAMILY PROTEIN"/>
    <property type="match status" value="1"/>
</dbReference>
<protein>
    <recommendedName>
        <fullName evidence="2">Antitoxin</fullName>
    </recommendedName>
</protein>
<keyword evidence="4" id="KW-1185">Reference proteome</keyword>
<dbReference type="InterPro" id="IPR036165">
    <property type="entry name" value="YefM-like_sf"/>
</dbReference>
<dbReference type="InterPro" id="IPR051416">
    <property type="entry name" value="phD-YefM_TA_antitoxins"/>
</dbReference>
<dbReference type="Pfam" id="PF02604">
    <property type="entry name" value="PhdYeFM_antitox"/>
    <property type="match status" value="1"/>
</dbReference>